<feature type="binding site" evidence="7">
    <location>
        <begin position="14"/>
        <end position="16"/>
    </location>
    <ligand>
        <name>shikimate</name>
        <dbReference type="ChEBI" id="CHEBI:36208"/>
    </ligand>
</feature>
<dbReference type="NCBIfam" id="TIGR00507">
    <property type="entry name" value="aroE"/>
    <property type="match status" value="1"/>
</dbReference>
<dbReference type="InterPro" id="IPR036291">
    <property type="entry name" value="NAD(P)-bd_dom_sf"/>
</dbReference>
<protein>
    <recommendedName>
        <fullName evidence="2 7">Shikimate dehydrogenase (NADP(+))</fullName>
        <shortName evidence="7">SDH</shortName>
        <ecNumber evidence="2 7">1.1.1.25</ecNumber>
    </recommendedName>
</protein>
<feature type="binding site" evidence="7">
    <location>
        <position position="243"/>
    </location>
    <ligand>
        <name>shikimate</name>
        <dbReference type="ChEBI" id="CHEBI:36208"/>
    </ligand>
</feature>
<keyword evidence="5 7" id="KW-0560">Oxidoreductase</keyword>
<dbReference type="EC" id="1.1.1.25" evidence="2 7"/>
<feature type="binding site" evidence="7">
    <location>
        <position position="61"/>
    </location>
    <ligand>
        <name>shikimate</name>
        <dbReference type="ChEBI" id="CHEBI:36208"/>
    </ligand>
</feature>
<proteinExistence type="inferred from homology"/>
<dbReference type="SUPFAM" id="SSF53223">
    <property type="entry name" value="Aminoacid dehydrogenase-like, N-terminal domain"/>
    <property type="match status" value="1"/>
</dbReference>
<evidence type="ECO:0000256" key="6">
    <source>
        <dbReference type="ARBA" id="ARBA00023141"/>
    </source>
</evidence>
<feature type="binding site" evidence="7">
    <location>
        <position position="215"/>
    </location>
    <ligand>
        <name>shikimate</name>
        <dbReference type="ChEBI" id="CHEBI:36208"/>
    </ligand>
</feature>
<comment type="caution">
    <text evidence="7">Lacks conserved residue(s) required for the propagation of feature annotation.</text>
</comment>
<evidence type="ECO:0000259" key="8">
    <source>
        <dbReference type="Pfam" id="PF08501"/>
    </source>
</evidence>
<dbReference type="InterPro" id="IPR046346">
    <property type="entry name" value="Aminoacid_DH-like_N_sf"/>
</dbReference>
<evidence type="ECO:0000256" key="7">
    <source>
        <dbReference type="HAMAP-Rule" id="MF_00222"/>
    </source>
</evidence>
<feature type="binding site" evidence="7">
    <location>
        <position position="236"/>
    </location>
    <ligand>
        <name>NADP(+)</name>
        <dbReference type="ChEBI" id="CHEBI:58349"/>
    </ligand>
</feature>
<evidence type="ECO:0000256" key="3">
    <source>
        <dbReference type="ARBA" id="ARBA00022605"/>
    </source>
</evidence>
<evidence type="ECO:0000256" key="2">
    <source>
        <dbReference type="ARBA" id="ARBA00012962"/>
    </source>
</evidence>
<feature type="binding site" evidence="7">
    <location>
        <position position="86"/>
    </location>
    <ligand>
        <name>shikimate</name>
        <dbReference type="ChEBI" id="CHEBI:36208"/>
    </ligand>
</feature>
<dbReference type="Proteomes" id="UP000789719">
    <property type="component" value="Unassembled WGS sequence"/>
</dbReference>
<feature type="active site" description="Proton acceptor" evidence="7">
    <location>
        <position position="65"/>
    </location>
</feature>
<feature type="binding site" evidence="7">
    <location>
        <position position="213"/>
    </location>
    <ligand>
        <name>NADP(+)</name>
        <dbReference type="ChEBI" id="CHEBI:58349"/>
    </ligand>
</feature>
<keyword evidence="10" id="KW-1185">Reference proteome</keyword>
<comment type="similarity">
    <text evidence="7">Belongs to the shikimate dehydrogenase family.</text>
</comment>
<dbReference type="Pfam" id="PF08501">
    <property type="entry name" value="Shikimate_dh_N"/>
    <property type="match status" value="1"/>
</dbReference>
<evidence type="ECO:0000256" key="5">
    <source>
        <dbReference type="ARBA" id="ARBA00023002"/>
    </source>
</evidence>
<dbReference type="RefSeq" id="WP_230097927.1">
    <property type="nucleotide sequence ID" value="NZ_CAKKNT010000002.1"/>
</dbReference>
<comment type="function">
    <text evidence="7">Involved in the biosynthesis of the chorismate, which leads to the biosynthesis of aromatic amino acids. Catalyzes the reversible NADPH linked reduction of 3-dehydroshikimate (DHSA) to yield shikimate (SA).</text>
</comment>
<reference evidence="9 10" key="1">
    <citation type="submission" date="2021-11" db="EMBL/GenBank/DDBJ databases">
        <authorList>
            <person name="Depoorter E."/>
        </authorList>
    </citation>
    <scope>NUCLEOTIDE SEQUENCE [LARGE SCALE GENOMIC DNA]</scope>
    <source>
        <strain evidence="9 10">LMG 24286</strain>
    </source>
</reference>
<organism evidence="9 10">
    <name type="scientific">Periweissella ghanensis</name>
    <dbReference type="NCBI Taxonomy" id="467997"/>
    <lineage>
        <taxon>Bacteria</taxon>
        <taxon>Bacillati</taxon>
        <taxon>Bacillota</taxon>
        <taxon>Bacilli</taxon>
        <taxon>Lactobacillales</taxon>
        <taxon>Lactobacillaceae</taxon>
        <taxon>Periweissella</taxon>
    </lineage>
</organism>
<dbReference type="EMBL" id="CAKKNT010000002">
    <property type="protein sequence ID" value="CAH0417801.1"/>
    <property type="molecule type" value="Genomic_DNA"/>
</dbReference>
<evidence type="ECO:0000256" key="1">
    <source>
        <dbReference type="ARBA" id="ARBA00004871"/>
    </source>
</evidence>
<comment type="pathway">
    <text evidence="1 7">Metabolic intermediate biosynthesis; chorismate biosynthesis; chorismate from D-erythrose 4-phosphate and phosphoenolpyruvate: step 4/7.</text>
</comment>
<dbReference type="InterPro" id="IPR013708">
    <property type="entry name" value="Shikimate_DH-bd_N"/>
</dbReference>
<dbReference type="PANTHER" id="PTHR21089:SF1">
    <property type="entry name" value="BIFUNCTIONAL 3-DEHYDROQUINATE DEHYDRATASE_SHIKIMATE DEHYDROGENASE, CHLOROPLASTIC"/>
    <property type="match status" value="1"/>
</dbReference>
<evidence type="ECO:0000313" key="9">
    <source>
        <dbReference type="EMBL" id="CAH0417801.1"/>
    </source>
</evidence>
<dbReference type="PANTHER" id="PTHR21089">
    <property type="entry name" value="SHIKIMATE DEHYDROGENASE"/>
    <property type="match status" value="1"/>
</dbReference>
<dbReference type="InterPro" id="IPR022893">
    <property type="entry name" value="Shikimate_DH_fam"/>
</dbReference>
<dbReference type="Gene3D" id="3.40.50.720">
    <property type="entry name" value="NAD(P)-binding Rossmann-like Domain"/>
    <property type="match status" value="1"/>
</dbReference>
<name>A0ABN8BJA6_9LACO</name>
<keyword evidence="4 7" id="KW-0521">NADP</keyword>
<keyword evidence="6 7" id="KW-0057">Aromatic amino acid biosynthesis</keyword>
<evidence type="ECO:0000313" key="10">
    <source>
        <dbReference type="Proteomes" id="UP000789719"/>
    </source>
</evidence>
<keyword evidence="3 7" id="KW-0028">Amino-acid biosynthesis</keyword>
<dbReference type="HAMAP" id="MF_00222">
    <property type="entry name" value="Shikimate_DH_AroE"/>
    <property type="match status" value="1"/>
</dbReference>
<comment type="catalytic activity">
    <reaction evidence="7">
        <text>shikimate + NADP(+) = 3-dehydroshikimate + NADPH + H(+)</text>
        <dbReference type="Rhea" id="RHEA:17737"/>
        <dbReference type="ChEBI" id="CHEBI:15378"/>
        <dbReference type="ChEBI" id="CHEBI:16630"/>
        <dbReference type="ChEBI" id="CHEBI:36208"/>
        <dbReference type="ChEBI" id="CHEBI:57783"/>
        <dbReference type="ChEBI" id="CHEBI:58349"/>
        <dbReference type="EC" id="1.1.1.25"/>
    </reaction>
</comment>
<dbReference type="SUPFAM" id="SSF51735">
    <property type="entry name" value="NAD(P)-binding Rossmann-fold domains"/>
    <property type="match status" value="1"/>
</dbReference>
<dbReference type="Gene3D" id="3.40.50.10860">
    <property type="entry name" value="Leucine Dehydrogenase, chain A, domain 1"/>
    <property type="match status" value="1"/>
</dbReference>
<feature type="domain" description="Shikimate dehydrogenase substrate binding N-terminal" evidence="8">
    <location>
        <begin position="6"/>
        <end position="88"/>
    </location>
</feature>
<feature type="binding site" evidence="7">
    <location>
        <begin position="122"/>
        <end position="126"/>
    </location>
    <ligand>
        <name>NADP(+)</name>
        <dbReference type="ChEBI" id="CHEBI:58349"/>
    </ligand>
</feature>
<gene>
    <name evidence="9" type="primary">aroE_1</name>
    <name evidence="7" type="synonym">aroE</name>
    <name evidence="9" type="ORF">WGH24286_00216</name>
</gene>
<accession>A0ABN8BJA6</accession>
<sequence length="265" mass="27813">MDKYGLIGDPINHSKSPQMQTAALKQAGISATYTLLNEPGEELAQIITRLRTNNVAGFNVTTPFKQAIIPLLDELDASAATIQAVNTVKNVAGKLIGYSTDGAGFWDSLPQIPVGSKVAVIGAGGAAKAIIGAAPANVDVCVFNRESASFGEHQASLQALFKLELQPLTTLPAQLAEIDILINATSVGLHDNVSVLTLADFTGLKPSALVIDLVYKHGQTQFLTYASATQHATMGGLPMLVMQGALSFTIWQQQAADITAMQAAL</sequence>
<evidence type="ECO:0000256" key="4">
    <source>
        <dbReference type="ARBA" id="ARBA00022857"/>
    </source>
</evidence>
<dbReference type="GO" id="GO:0004764">
    <property type="term" value="F:shikimate 3-dehydrogenase (NADP+) activity"/>
    <property type="evidence" value="ECO:0007669"/>
    <property type="project" value="UniProtKB-EC"/>
</dbReference>
<feature type="binding site" evidence="7">
    <location>
        <position position="101"/>
    </location>
    <ligand>
        <name>shikimate</name>
        <dbReference type="ChEBI" id="CHEBI:36208"/>
    </ligand>
</feature>
<dbReference type="InterPro" id="IPR011342">
    <property type="entry name" value="Shikimate_DH"/>
</dbReference>
<comment type="caution">
    <text evidence="9">The sequence shown here is derived from an EMBL/GenBank/DDBJ whole genome shotgun (WGS) entry which is preliminary data.</text>
</comment>
<comment type="subunit">
    <text evidence="7">Homodimer.</text>
</comment>